<evidence type="ECO:0000313" key="1">
    <source>
        <dbReference type="EMBL" id="KAJ8669899.1"/>
    </source>
</evidence>
<comment type="caution">
    <text evidence="1">The sequence shown here is derived from an EMBL/GenBank/DDBJ whole genome shotgun (WGS) entry which is preliminary data.</text>
</comment>
<dbReference type="Proteomes" id="UP001239111">
    <property type="component" value="Chromosome 3"/>
</dbReference>
<dbReference type="EMBL" id="CM056743">
    <property type="protein sequence ID" value="KAJ8669899.1"/>
    <property type="molecule type" value="Genomic_DNA"/>
</dbReference>
<name>A0ACC2NFN6_9HYME</name>
<evidence type="ECO:0000313" key="2">
    <source>
        <dbReference type="Proteomes" id="UP001239111"/>
    </source>
</evidence>
<protein>
    <submittedName>
        <fullName evidence="1">Uncharacterized protein</fullName>
    </submittedName>
</protein>
<sequence length="336" mass="37018">MWPFSASCRSKARLVGKTVVITGANTGIGKETAKDLYRRGARVILACRNVEKANEAAEEVKNVPPSKPDREAFQGEPGEVLVCKLDLCSLASVRECARHLLTSEPRIHLLINNAGVMMSPKEKTEDGYELQFQSNHLGHFLLTLLLLPKIKESTPGCRIINVSSMAHIGGRIWFDDINLEKSYAPIKAYQQSKLANILFTKELARKLKESNIEGITTYCLHPGVIATELGRHLDKSLFPGARLGFRMIRFFIKTPELGAQTTIHCAVDEAAGNETGLYYRECKASSPSSSAENVEVAGKLWTESLKLVGLPVQENLATLLETIQRDIIPSTTKASN</sequence>
<accession>A0ACC2NFN6</accession>
<keyword evidence="2" id="KW-1185">Reference proteome</keyword>
<gene>
    <name evidence="1" type="ORF">QAD02_001158</name>
</gene>
<proteinExistence type="predicted"/>
<reference evidence="1" key="1">
    <citation type="submission" date="2023-04" db="EMBL/GenBank/DDBJ databases">
        <title>A chromosome-level genome assembly of the parasitoid wasp Eretmocerus hayati.</title>
        <authorList>
            <person name="Zhong Y."/>
            <person name="Liu S."/>
            <person name="Liu Y."/>
        </authorList>
    </citation>
    <scope>NUCLEOTIDE SEQUENCE</scope>
    <source>
        <strain evidence="1">ZJU_SS_LIU_2023</strain>
    </source>
</reference>
<organism evidence="1 2">
    <name type="scientific">Eretmocerus hayati</name>
    <dbReference type="NCBI Taxonomy" id="131215"/>
    <lineage>
        <taxon>Eukaryota</taxon>
        <taxon>Metazoa</taxon>
        <taxon>Ecdysozoa</taxon>
        <taxon>Arthropoda</taxon>
        <taxon>Hexapoda</taxon>
        <taxon>Insecta</taxon>
        <taxon>Pterygota</taxon>
        <taxon>Neoptera</taxon>
        <taxon>Endopterygota</taxon>
        <taxon>Hymenoptera</taxon>
        <taxon>Apocrita</taxon>
        <taxon>Proctotrupomorpha</taxon>
        <taxon>Chalcidoidea</taxon>
        <taxon>Aphelinidae</taxon>
        <taxon>Aphelininae</taxon>
        <taxon>Eretmocerus</taxon>
    </lineage>
</organism>